<dbReference type="EMBL" id="AODF01000039">
    <property type="protein sequence ID" value="EUJ26170.1"/>
    <property type="molecule type" value="Genomic_DNA"/>
</dbReference>
<gene>
    <name evidence="1" type="ORF">MFLO_14487</name>
</gene>
<accession>A0ABP3AUP0</accession>
<evidence type="ECO:0008006" key="3">
    <source>
        <dbReference type="Google" id="ProtNLM"/>
    </source>
</evidence>
<proteinExistence type="predicted"/>
<sequence length="415" mass="47175">MVKVRPFKAVRPEENLASEVASLPYDVLSSEEARELGEKNRYSFLHIDKAEIDLPKTVSPYADQVYEQARTNLQEFLQNNWLKKEAKAGFYLYELTSAGRSQLGLVCVTTVDDYINGAIKKHELTREEKELDRIRHIDACDANTSPIFLTYRGLQQLDEKLHDYAKENAALYDFTSFYEVRHRVWRIIDADLAEEISAAFEAVPALYIADGHHRTESAVKVGLARRKAHLDGNGAEEQEFDYFLSVLFPADELEILDYNRVVNVELPDDFLKKLQGSFELTPPQKEPFKPSEPHEFGLYLDGNWYGLRAREASIPADVIGQLDVSILQEQVLSPLFGIEDVRRDSRIDFVGGIRGLGELERLVDSGKFNAAFALYPPSMEQLLDVADAGKIMPPKSTWFEPKLLSGLFVHELETK</sequence>
<organism evidence="1 2">
    <name type="scientific">Listeria floridensis FSL S10-1187</name>
    <dbReference type="NCBI Taxonomy" id="1265817"/>
    <lineage>
        <taxon>Bacteria</taxon>
        <taxon>Bacillati</taxon>
        <taxon>Bacillota</taxon>
        <taxon>Bacilli</taxon>
        <taxon>Bacillales</taxon>
        <taxon>Listeriaceae</taxon>
        <taxon>Listeria</taxon>
    </lineage>
</organism>
<dbReference type="InterPro" id="IPR008323">
    <property type="entry name" value="UCP033563"/>
</dbReference>
<protein>
    <recommendedName>
        <fullName evidence="3">DUF1015 domain-containing protein</fullName>
    </recommendedName>
</protein>
<dbReference type="Proteomes" id="UP000019249">
    <property type="component" value="Unassembled WGS sequence"/>
</dbReference>
<name>A0ABP3AUP0_9LIST</name>
<dbReference type="PANTHER" id="PTHR36454">
    <property type="entry name" value="LMO2823 PROTEIN"/>
    <property type="match status" value="1"/>
</dbReference>
<dbReference type="RefSeq" id="WP_036098388.1">
    <property type="nucleotide sequence ID" value="NZ_AODF01000039.1"/>
</dbReference>
<evidence type="ECO:0000313" key="1">
    <source>
        <dbReference type="EMBL" id="EUJ26170.1"/>
    </source>
</evidence>
<evidence type="ECO:0000313" key="2">
    <source>
        <dbReference type="Proteomes" id="UP000019249"/>
    </source>
</evidence>
<dbReference type="PIRSF" id="PIRSF033563">
    <property type="entry name" value="UCP033563"/>
    <property type="match status" value="1"/>
</dbReference>
<dbReference type="PANTHER" id="PTHR36454:SF1">
    <property type="entry name" value="DUF1015 DOMAIN-CONTAINING PROTEIN"/>
    <property type="match status" value="1"/>
</dbReference>
<dbReference type="Pfam" id="PF06245">
    <property type="entry name" value="DUF1015"/>
    <property type="match status" value="1"/>
</dbReference>
<reference evidence="1 2" key="1">
    <citation type="journal article" date="2014" name="Int. J. Syst. Evol. Microbiol.">
        <title>Listeria floridensis sp. nov., Listeria aquatica sp. nov., Listeria cornellensis sp. nov., Listeria riparia sp. nov. and Listeria grandensis sp. nov., from agricultural and natural environments.</title>
        <authorList>
            <person name="den Bakker H.C."/>
            <person name="Warchocki S."/>
            <person name="Wright E.M."/>
            <person name="Allred A.F."/>
            <person name="Ahlstrom C."/>
            <person name="Manuel C.S."/>
            <person name="Stasiewicz M.J."/>
            <person name="Burrell A."/>
            <person name="Roof S."/>
            <person name="Strawn L."/>
            <person name="Fortes E.D."/>
            <person name="Nightingale K.K."/>
            <person name="Kephart D."/>
            <person name="Wiedmann M."/>
        </authorList>
    </citation>
    <scope>NUCLEOTIDE SEQUENCE [LARGE SCALE GENOMIC DNA]</scope>
    <source>
        <strain evidence="1 2">FSL S10-1187</strain>
    </source>
</reference>
<keyword evidence="2" id="KW-1185">Reference proteome</keyword>
<comment type="caution">
    <text evidence="1">The sequence shown here is derived from an EMBL/GenBank/DDBJ whole genome shotgun (WGS) entry which is preliminary data.</text>
</comment>